<sequence>MQPILLRQAGPTLQQLVHVTLEVASTAVAVEDEMTKQQQRQQRREAKWCDQNAGPLRGFTTSASAQAPRLQENLKVPRRHSLYTRENYRALKERAWNTTAFKSLLQPRAPASRASASAAAQATRAIRECASLADLRAVVQAHGHEFDAVAVAAAIGRVPHVTGAGQEVGAERLLDRLVPRLLRLLDGGEGDVTSSGGDVTGGGLTLGARELTNVLWAVARSKYSLQPGELGRLQAALLPRLAAASAQDLSVAAVAAVQLAPDDEAFWGALAAPAAAALRAATAEAAAAKKAAAGAGASKDERRGKGARRKGGAGGKAGQVSPLYTGPDALEAAAAARDGSASARVAQAAANIAWAHARTRRTPRDLAAALSEWLLAGGAAHLNPRELSMLAYTASRWGRPRYSSGSSGSGRGFVVGGSSGGGGGGGAALPEAAISALLDTAAGKLWQFSADELNGLMRAAGLLHVQHPALLAALVKQLDHPEAAAAAKPAALSAALSAGARAGGDGGRALMRAAAAAVAAGPRAFTAGEAASVLWAAAAMGVEDDAFYAAALARVQESLADCGPPDIARALLGACGARDAPARARLAAAAAPAAAARAGSFSARDAAAVLRLGAAAAALGAALIDLWKAGGAQRSEVADAAASLEVLCGAAHTASVALRAAAGGAGGAGNAGGAGGTAAQPQQ</sequence>
<dbReference type="RefSeq" id="XP_013898299.1">
    <property type="nucleotide sequence ID" value="XM_014042845.1"/>
</dbReference>
<dbReference type="GeneID" id="25741558"/>
<name>A0A0D2M7E5_9CHLO</name>
<proteinExistence type="predicted"/>
<dbReference type="Proteomes" id="UP000054498">
    <property type="component" value="Unassembled WGS sequence"/>
</dbReference>
<dbReference type="EMBL" id="KK101895">
    <property type="protein sequence ID" value="KIY99279.1"/>
    <property type="molecule type" value="Genomic_DNA"/>
</dbReference>
<evidence type="ECO:0000256" key="1">
    <source>
        <dbReference type="SAM" id="MobiDB-lite"/>
    </source>
</evidence>
<dbReference type="AlphaFoldDB" id="A0A0D2M7E5"/>
<feature type="region of interest" description="Disordered" evidence="1">
    <location>
        <begin position="291"/>
        <end position="322"/>
    </location>
</feature>
<protein>
    <submittedName>
        <fullName evidence="2">Uncharacterized protein</fullName>
    </submittedName>
</protein>
<dbReference type="OrthoDB" id="10683683at2759"/>
<reference evidence="2 3" key="1">
    <citation type="journal article" date="2013" name="BMC Genomics">
        <title>Reconstruction of the lipid metabolism for the microalga Monoraphidium neglectum from its genome sequence reveals characteristics suitable for biofuel production.</title>
        <authorList>
            <person name="Bogen C."/>
            <person name="Al-Dilaimi A."/>
            <person name="Albersmeier A."/>
            <person name="Wichmann J."/>
            <person name="Grundmann M."/>
            <person name="Rupp O."/>
            <person name="Lauersen K.J."/>
            <person name="Blifernez-Klassen O."/>
            <person name="Kalinowski J."/>
            <person name="Goesmann A."/>
            <person name="Mussgnug J.H."/>
            <person name="Kruse O."/>
        </authorList>
    </citation>
    <scope>NUCLEOTIDE SEQUENCE [LARGE SCALE GENOMIC DNA]</scope>
    <source>
        <strain evidence="2 3">SAG 48.87</strain>
    </source>
</reference>
<organism evidence="2 3">
    <name type="scientific">Monoraphidium neglectum</name>
    <dbReference type="NCBI Taxonomy" id="145388"/>
    <lineage>
        <taxon>Eukaryota</taxon>
        <taxon>Viridiplantae</taxon>
        <taxon>Chlorophyta</taxon>
        <taxon>core chlorophytes</taxon>
        <taxon>Chlorophyceae</taxon>
        <taxon>CS clade</taxon>
        <taxon>Sphaeropleales</taxon>
        <taxon>Selenastraceae</taxon>
        <taxon>Monoraphidium</taxon>
    </lineage>
</organism>
<evidence type="ECO:0000313" key="2">
    <source>
        <dbReference type="EMBL" id="KIY99279.1"/>
    </source>
</evidence>
<keyword evidence="3" id="KW-1185">Reference proteome</keyword>
<dbReference type="KEGG" id="mng:MNEG_8683"/>
<evidence type="ECO:0000313" key="3">
    <source>
        <dbReference type="Proteomes" id="UP000054498"/>
    </source>
</evidence>
<accession>A0A0D2M7E5</accession>
<gene>
    <name evidence="2" type="ORF">MNEG_8683</name>
</gene>